<dbReference type="PROSITE" id="PS50262">
    <property type="entry name" value="G_PROTEIN_RECEP_F1_2"/>
    <property type="match status" value="1"/>
</dbReference>
<protein>
    <recommendedName>
        <fullName evidence="10">G-protein coupled receptors family 1 profile domain-containing protein</fullName>
    </recommendedName>
</protein>
<comment type="subcellular location">
    <subcellularLocation>
        <location evidence="1">Cell membrane</location>
        <topology evidence="1">Multi-pass membrane protein</topology>
    </subcellularLocation>
</comment>
<keyword evidence="5" id="KW-0297">G-protein coupled receptor</keyword>
<dbReference type="GO" id="GO:0004993">
    <property type="term" value="F:G protein-coupled serotonin receptor activity"/>
    <property type="evidence" value="ECO:0007669"/>
    <property type="project" value="TreeGrafter"/>
</dbReference>
<accession>A0A9X6NKZ7</accession>
<dbReference type="EMBL" id="MTYJ01000438">
    <property type="protein sequence ID" value="OWA54661.1"/>
    <property type="molecule type" value="Genomic_DNA"/>
</dbReference>
<dbReference type="PANTHER" id="PTHR24247">
    <property type="entry name" value="5-HYDROXYTRYPTAMINE RECEPTOR"/>
    <property type="match status" value="1"/>
</dbReference>
<dbReference type="InterPro" id="IPR000276">
    <property type="entry name" value="GPCR_Rhodpsn"/>
</dbReference>
<keyword evidence="8" id="KW-0807">Transducer</keyword>
<dbReference type="GO" id="GO:0030594">
    <property type="term" value="F:neurotransmitter receptor activity"/>
    <property type="evidence" value="ECO:0007669"/>
    <property type="project" value="TreeGrafter"/>
</dbReference>
<dbReference type="GO" id="GO:0007187">
    <property type="term" value="P:G protein-coupled receptor signaling pathway, coupled to cyclic nucleotide second messenger"/>
    <property type="evidence" value="ECO:0007669"/>
    <property type="project" value="TreeGrafter"/>
</dbReference>
<proteinExistence type="predicted"/>
<dbReference type="CDD" id="cd00637">
    <property type="entry name" value="7tm_classA_rhodopsin-like"/>
    <property type="match status" value="1"/>
</dbReference>
<keyword evidence="3 9" id="KW-0812">Transmembrane</keyword>
<evidence type="ECO:0000256" key="4">
    <source>
        <dbReference type="ARBA" id="ARBA00022989"/>
    </source>
</evidence>
<keyword evidence="2" id="KW-1003">Cell membrane</keyword>
<name>A0A9X6NKZ7_HYPEX</name>
<feature type="domain" description="G-protein coupled receptors family 1 profile" evidence="10">
    <location>
        <begin position="1"/>
        <end position="261"/>
    </location>
</feature>
<keyword evidence="6 9" id="KW-0472">Membrane</keyword>
<evidence type="ECO:0000256" key="3">
    <source>
        <dbReference type="ARBA" id="ARBA00022692"/>
    </source>
</evidence>
<keyword evidence="4 9" id="KW-1133">Transmembrane helix</keyword>
<feature type="transmembrane region" description="Helical" evidence="9">
    <location>
        <begin position="210"/>
        <end position="231"/>
    </location>
</feature>
<organism evidence="11 12">
    <name type="scientific">Hypsibius exemplaris</name>
    <name type="common">Freshwater tardigrade</name>
    <dbReference type="NCBI Taxonomy" id="2072580"/>
    <lineage>
        <taxon>Eukaryota</taxon>
        <taxon>Metazoa</taxon>
        <taxon>Ecdysozoa</taxon>
        <taxon>Tardigrada</taxon>
        <taxon>Eutardigrada</taxon>
        <taxon>Parachela</taxon>
        <taxon>Hypsibioidea</taxon>
        <taxon>Hypsibiidae</taxon>
        <taxon>Hypsibius</taxon>
    </lineage>
</organism>
<dbReference type="Pfam" id="PF00001">
    <property type="entry name" value="7tm_1"/>
    <property type="match status" value="1"/>
</dbReference>
<evidence type="ECO:0000256" key="2">
    <source>
        <dbReference type="ARBA" id="ARBA00022475"/>
    </source>
</evidence>
<evidence type="ECO:0000313" key="12">
    <source>
        <dbReference type="Proteomes" id="UP000192578"/>
    </source>
</evidence>
<feature type="transmembrane region" description="Helical" evidence="9">
    <location>
        <begin position="106"/>
        <end position="133"/>
    </location>
</feature>
<feature type="transmembrane region" description="Helical" evidence="9">
    <location>
        <begin position="243"/>
        <end position="265"/>
    </location>
</feature>
<sequence>MPGKVALSSYGYWPYNALLCSTFTIAQQICSSALRYGHLLVTANRIWAVTFPLHYRTAHTTKVARCIIAITWLLDIMLISPSSVLSRWSKGNNSTDRECRNDYRGYLVKLAFATEILGFDIPVFLILISYPFVLYKLRQTRLKWSNKIRQCDARALPPTALAVINSEAITPIAPTNRKSIIDKEAAAVAAVQAVGNDLVARQILRSHDRVLVYIVCGVVVCWTPNLIYYLLVNSINYRNATFHTVQTIMVFTYGWVNPVLCYMAMRQLREAVNDFLCGRWGS</sequence>
<dbReference type="AlphaFoldDB" id="A0A9X6NKZ7"/>
<dbReference type="GO" id="GO:0030425">
    <property type="term" value="C:dendrite"/>
    <property type="evidence" value="ECO:0007669"/>
    <property type="project" value="TreeGrafter"/>
</dbReference>
<keyword evidence="7" id="KW-0675">Receptor</keyword>
<dbReference type="SUPFAM" id="SSF81321">
    <property type="entry name" value="Family A G protein-coupled receptor-like"/>
    <property type="match status" value="1"/>
</dbReference>
<evidence type="ECO:0000256" key="7">
    <source>
        <dbReference type="ARBA" id="ARBA00023170"/>
    </source>
</evidence>
<dbReference type="PRINTS" id="PR00237">
    <property type="entry name" value="GPCRRHODOPSN"/>
</dbReference>
<evidence type="ECO:0000256" key="5">
    <source>
        <dbReference type="ARBA" id="ARBA00023040"/>
    </source>
</evidence>
<dbReference type="GO" id="GO:0045202">
    <property type="term" value="C:synapse"/>
    <property type="evidence" value="ECO:0007669"/>
    <property type="project" value="GOC"/>
</dbReference>
<feature type="transmembrane region" description="Helical" evidence="9">
    <location>
        <begin position="63"/>
        <end position="86"/>
    </location>
</feature>
<keyword evidence="12" id="KW-1185">Reference proteome</keyword>
<evidence type="ECO:0000256" key="1">
    <source>
        <dbReference type="ARBA" id="ARBA00004651"/>
    </source>
</evidence>
<dbReference type="Gene3D" id="1.20.1070.10">
    <property type="entry name" value="Rhodopsin 7-helix transmembrane proteins"/>
    <property type="match status" value="1"/>
</dbReference>
<dbReference type="GO" id="GO:0007268">
    <property type="term" value="P:chemical synaptic transmission"/>
    <property type="evidence" value="ECO:0007669"/>
    <property type="project" value="TreeGrafter"/>
</dbReference>
<reference evidence="12" key="1">
    <citation type="submission" date="2017-01" db="EMBL/GenBank/DDBJ databases">
        <title>Comparative genomics of anhydrobiosis in the tardigrade Hypsibius dujardini.</title>
        <authorList>
            <person name="Yoshida Y."/>
            <person name="Koutsovoulos G."/>
            <person name="Laetsch D."/>
            <person name="Stevens L."/>
            <person name="Kumar S."/>
            <person name="Horikawa D."/>
            <person name="Ishino K."/>
            <person name="Komine S."/>
            <person name="Tomita M."/>
            <person name="Blaxter M."/>
            <person name="Arakawa K."/>
        </authorList>
    </citation>
    <scope>NUCLEOTIDE SEQUENCE [LARGE SCALE GENOMIC DNA]</scope>
    <source>
        <strain evidence="12">Z151</strain>
    </source>
</reference>
<evidence type="ECO:0000256" key="6">
    <source>
        <dbReference type="ARBA" id="ARBA00023136"/>
    </source>
</evidence>
<dbReference type="GO" id="GO:0005886">
    <property type="term" value="C:plasma membrane"/>
    <property type="evidence" value="ECO:0007669"/>
    <property type="project" value="UniProtKB-SubCell"/>
</dbReference>
<evidence type="ECO:0000256" key="8">
    <source>
        <dbReference type="ARBA" id="ARBA00023224"/>
    </source>
</evidence>
<dbReference type="Proteomes" id="UP000192578">
    <property type="component" value="Unassembled WGS sequence"/>
</dbReference>
<gene>
    <name evidence="11" type="ORF">BV898_19060</name>
</gene>
<dbReference type="InterPro" id="IPR017452">
    <property type="entry name" value="GPCR_Rhodpsn_7TM"/>
</dbReference>
<evidence type="ECO:0000313" key="11">
    <source>
        <dbReference type="EMBL" id="OWA54661.1"/>
    </source>
</evidence>
<evidence type="ECO:0000259" key="10">
    <source>
        <dbReference type="PROSITE" id="PS50262"/>
    </source>
</evidence>
<dbReference type="OrthoDB" id="9444602at2759"/>
<comment type="caution">
    <text evidence="11">The sequence shown here is derived from an EMBL/GenBank/DDBJ whole genome shotgun (WGS) entry which is preliminary data.</text>
</comment>
<evidence type="ECO:0000256" key="9">
    <source>
        <dbReference type="SAM" id="Phobius"/>
    </source>
</evidence>